<dbReference type="Proteomes" id="UP000719766">
    <property type="component" value="Unassembled WGS sequence"/>
</dbReference>
<dbReference type="AlphaFoldDB" id="A0A9P7DYR2"/>
<feature type="compositionally biased region" description="Low complexity" evidence="1">
    <location>
        <begin position="130"/>
        <end position="148"/>
    </location>
</feature>
<protein>
    <submittedName>
        <fullName evidence="2">Uncharacterized protein</fullName>
    </submittedName>
</protein>
<reference evidence="2" key="1">
    <citation type="journal article" date="2020" name="New Phytol.">
        <title>Comparative genomics reveals dynamic genome evolution in host specialist ectomycorrhizal fungi.</title>
        <authorList>
            <person name="Lofgren L.A."/>
            <person name="Nguyen N.H."/>
            <person name="Vilgalys R."/>
            <person name="Ruytinx J."/>
            <person name="Liao H.L."/>
            <person name="Branco S."/>
            <person name="Kuo A."/>
            <person name="LaButti K."/>
            <person name="Lipzen A."/>
            <person name="Andreopoulos W."/>
            <person name="Pangilinan J."/>
            <person name="Riley R."/>
            <person name="Hundley H."/>
            <person name="Na H."/>
            <person name="Barry K."/>
            <person name="Grigoriev I.V."/>
            <person name="Stajich J.E."/>
            <person name="Kennedy P.G."/>
        </authorList>
    </citation>
    <scope>NUCLEOTIDE SEQUENCE</scope>
    <source>
        <strain evidence="2">S12</strain>
    </source>
</reference>
<sequence>MSHLLLLGRKDFPLLHNDTISFAISAQSFLLARTHVAMFPATSPLPRNYSFTAQETTHLRMNARENSRHTTEPSSAATSTTFMARLHDLWTGHALPPIVDVLAQGKERNVAAGAPPKNKDWIPDEDHVPSRPASPNPNSQQPPAAQINAGEHGSDRLCGCF</sequence>
<evidence type="ECO:0000313" key="2">
    <source>
        <dbReference type="EMBL" id="KAG1806580.1"/>
    </source>
</evidence>
<evidence type="ECO:0000256" key="1">
    <source>
        <dbReference type="SAM" id="MobiDB-lite"/>
    </source>
</evidence>
<gene>
    <name evidence="2" type="ORF">HD556DRAFT_1303012</name>
</gene>
<evidence type="ECO:0000313" key="3">
    <source>
        <dbReference type="Proteomes" id="UP000719766"/>
    </source>
</evidence>
<organism evidence="2 3">
    <name type="scientific">Suillus plorans</name>
    <dbReference type="NCBI Taxonomy" id="116603"/>
    <lineage>
        <taxon>Eukaryota</taxon>
        <taxon>Fungi</taxon>
        <taxon>Dikarya</taxon>
        <taxon>Basidiomycota</taxon>
        <taxon>Agaricomycotina</taxon>
        <taxon>Agaricomycetes</taxon>
        <taxon>Agaricomycetidae</taxon>
        <taxon>Boletales</taxon>
        <taxon>Suillineae</taxon>
        <taxon>Suillaceae</taxon>
        <taxon>Suillus</taxon>
    </lineage>
</organism>
<dbReference type="OrthoDB" id="2690529at2759"/>
<keyword evidence="3" id="KW-1185">Reference proteome</keyword>
<dbReference type="GeneID" id="64593337"/>
<feature type="compositionally biased region" description="Basic and acidic residues" evidence="1">
    <location>
        <begin position="117"/>
        <end position="129"/>
    </location>
</feature>
<accession>A0A9P7DYR2</accession>
<name>A0A9P7DYR2_9AGAM</name>
<comment type="caution">
    <text evidence="2">The sequence shown here is derived from an EMBL/GenBank/DDBJ whole genome shotgun (WGS) entry which is preliminary data.</text>
</comment>
<dbReference type="RefSeq" id="XP_041167051.1">
    <property type="nucleotide sequence ID" value="XM_041299573.1"/>
</dbReference>
<feature type="region of interest" description="Disordered" evidence="1">
    <location>
        <begin position="111"/>
        <end position="161"/>
    </location>
</feature>
<proteinExistence type="predicted"/>
<dbReference type="EMBL" id="JABBWE010000002">
    <property type="protein sequence ID" value="KAG1806580.1"/>
    <property type="molecule type" value="Genomic_DNA"/>
</dbReference>